<evidence type="ECO:0000256" key="3">
    <source>
        <dbReference type="ARBA" id="ARBA00022597"/>
    </source>
</evidence>
<feature type="transmembrane region" description="Helical" evidence="8">
    <location>
        <begin position="285"/>
        <end position="306"/>
    </location>
</feature>
<accession>A0A6P6YKJ3</accession>
<keyword evidence="3" id="KW-0762">Sugar transport</keyword>
<feature type="transmembrane region" description="Helical" evidence="8">
    <location>
        <begin position="318"/>
        <end position="343"/>
    </location>
</feature>
<keyword evidence="6 8" id="KW-0472">Membrane</keyword>
<proteinExistence type="inferred from homology"/>
<evidence type="ECO:0000256" key="4">
    <source>
        <dbReference type="ARBA" id="ARBA00022692"/>
    </source>
</evidence>
<dbReference type="InterPro" id="IPR007271">
    <property type="entry name" value="Nuc_sug_transpt"/>
</dbReference>
<comment type="similarity">
    <text evidence="2">Belongs to the nucleotide-sugar transporter family. SLC35A subfamily.</text>
</comment>
<keyword evidence="3" id="KW-0813">Transport</keyword>
<comment type="subcellular location">
    <subcellularLocation>
        <location evidence="1">Membrane</location>
        <topology evidence="1">Multi-pass membrane protein</topology>
    </subcellularLocation>
</comment>
<dbReference type="OMA" id="IEEDMMT"/>
<evidence type="ECO:0000256" key="1">
    <source>
        <dbReference type="ARBA" id="ARBA00004141"/>
    </source>
</evidence>
<feature type="compositionally biased region" description="Low complexity" evidence="7">
    <location>
        <begin position="60"/>
        <end position="76"/>
    </location>
</feature>
<sequence>MSEKLRDDLLPSSTSLSTTNTSINDSLLVEMNMNDNNDDHNINNDHQHHIKWKYRPSTDLSSKSSSSSSTITANNNNKKKSNKKILKYVSLVTLTIQNASSTLFMRAAKTQKIPFISSTAVIMTELVKLITCIFMVYRDEGMSVRKSLLVIKKIVINQPMDTLKVAVPAIIYYVQNNLIYVAAANLDPATSQVTYQLKILTTALFSVLILKRSLVIFQWFSLILLFIGVACVQLSQTKSTTKQSQSPHEQSTLIGFLAVLSACVLSGFAGVYFEKILKNTSHISLWIRNIQLSAIAIPIGLIQVCITDLNEIQKNGFFHGYTILTLTVIFLNAQGGLLVAVVVKYADNILKGFATSISIIISCVASIYLFNFVLTLQFFIGASLVISSVFLYNKPDMISIDLINRLMKIFTINKK</sequence>
<dbReference type="InterPro" id="IPR037185">
    <property type="entry name" value="EmrE-like"/>
</dbReference>
<keyword evidence="5 8" id="KW-1133">Transmembrane helix</keyword>
<dbReference type="Proteomes" id="UP000515146">
    <property type="component" value="Unplaced"/>
</dbReference>
<protein>
    <submittedName>
        <fullName evidence="10">UDP-N-acetylglucosamine transporter-like</fullName>
    </submittedName>
</protein>
<feature type="transmembrane region" description="Helical" evidence="8">
    <location>
        <begin position="85"/>
        <end position="107"/>
    </location>
</feature>
<dbReference type="NCBIfam" id="TIGR00803">
    <property type="entry name" value="nst"/>
    <property type="match status" value="1"/>
</dbReference>
<evidence type="ECO:0000256" key="7">
    <source>
        <dbReference type="SAM" id="MobiDB-lite"/>
    </source>
</evidence>
<dbReference type="PANTHER" id="PTHR10231">
    <property type="entry name" value="NUCLEOTIDE-SUGAR TRANSMEMBRANE TRANSPORTER"/>
    <property type="match status" value="1"/>
</dbReference>
<evidence type="ECO:0000256" key="2">
    <source>
        <dbReference type="ARBA" id="ARBA00009976"/>
    </source>
</evidence>
<keyword evidence="9" id="KW-1185">Reference proteome</keyword>
<evidence type="ECO:0000313" key="9">
    <source>
        <dbReference type="Proteomes" id="UP000515146"/>
    </source>
</evidence>
<feature type="transmembrane region" description="Helical" evidence="8">
    <location>
        <begin position="376"/>
        <end position="393"/>
    </location>
</feature>
<dbReference type="KEGG" id="dpte:113798889"/>
<dbReference type="InParanoid" id="A0A6P6YKJ3"/>
<dbReference type="GO" id="GO:0000139">
    <property type="term" value="C:Golgi membrane"/>
    <property type="evidence" value="ECO:0007669"/>
    <property type="project" value="InterPro"/>
</dbReference>
<feature type="transmembrane region" description="Helical" evidence="8">
    <location>
        <begin position="214"/>
        <end position="235"/>
    </location>
</feature>
<gene>
    <name evidence="10" type="primary">LOC113798889</name>
</gene>
<feature type="region of interest" description="Disordered" evidence="7">
    <location>
        <begin position="55"/>
        <end position="76"/>
    </location>
</feature>
<evidence type="ECO:0000256" key="6">
    <source>
        <dbReference type="ARBA" id="ARBA00023136"/>
    </source>
</evidence>
<organism evidence="9 10">
    <name type="scientific">Dermatophagoides pteronyssinus</name>
    <name type="common">European house dust mite</name>
    <dbReference type="NCBI Taxonomy" id="6956"/>
    <lineage>
        <taxon>Eukaryota</taxon>
        <taxon>Metazoa</taxon>
        <taxon>Ecdysozoa</taxon>
        <taxon>Arthropoda</taxon>
        <taxon>Chelicerata</taxon>
        <taxon>Arachnida</taxon>
        <taxon>Acari</taxon>
        <taxon>Acariformes</taxon>
        <taxon>Sarcoptiformes</taxon>
        <taxon>Astigmata</taxon>
        <taxon>Psoroptidia</taxon>
        <taxon>Analgoidea</taxon>
        <taxon>Pyroglyphidae</taxon>
        <taxon>Dermatophagoidinae</taxon>
        <taxon>Dermatophagoides</taxon>
    </lineage>
</organism>
<dbReference type="OrthoDB" id="408493at2759"/>
<reference evidence="10" key="1">
    <citation type="submission" date="2025-08" db="UniProtKB">
        <authorList>
            <consortium name="RefSeq"/>
        </authorList>
    </citation>
    <scope>IDENTIFICATION</scope>
    <source>
        <strain evidence="10">Airmid</strain>
    </source>
</reference>
<evidence type="ECO:0000313" key="10">
    <source>
        <dbReference type="RefSeq" id="XP_027205276.1"/>
    </source>
</evidence>
<feature type="transmembrane region" description="Helical" evidence="8">
    <location>
        <begin position="255"/>
        <end position="273"/>
    </location>
</feature>
<dbReference type="GO" id="GO:0015165">
    <property type="term" value="F:pyrimidine nucleotide-sugar transmembrane transporter activity"/>
    <property type="evidence" value="ECO:0007669"/>
    <property type="project" value="InterPro"/>
</dbReference>
<dbReference type="AlphaFoldDB" id="A0A6P6YKJ3"/>
<dbReference type="FunCoup" id="A0A6P6YKJ3">
    <property type="interactions" value="192"/>
</dbReference>
<keyword evidence="4 8" id="KW-0812">Transmembrane</keyword>
<dbReference type="Pfam" id="PF04142">
    <property type="entry name" value="Nuc_sug_transp"/>
    <property type="match status" value="1"/>
</dbReference>
<feature type="transmembrane region" description="Helical" evidence="8">
    <location>
        <begin position="113"/>
        <end position="137"/>
    </location>
</feature>
<dbReference type="RefSeq" id="XP_027205276.1">
    <property type="nucleotide sequence ID" value="XM_027349475.1"/>
</dbReference>
<feature type="transmembrane region" description="Helical" evidence="8">
    <location>
        <begin position="350"/>
        <end position="370"/>
    </location>
</feature>
<name>A0A6P6YKJ3_DERPT</name>
<dbReference type="SUPFAM" id="SSF103481">
    <property type="entry name" value="Multidrug resistance efflux transporter EmrE"/>
    <property type="match status" value="1"/>
</dbReference>
<evidence type="ECO:0000256" key="5">
    <source>
        <dbReference type="ARBA" id="ARBA00022989"/>
    </source>
</evidence>
<evidence type="ECO:0000256" key="8">
    <source>
        <dbReference type="SAM" id="Phobius"/>
    </source>
</evidence>